<evidence type="ECO:0000313" key="1">
    <source>
        <dbReference type="EMBL" id="OPZ93340.1"/>
    </source>
</evidence>
<dbReference type="InterPro" id="IPR016195">
    <property type="entry name" value="Pol/histidinol_Pase-like"/>
</dbReference>
<sequence>MKRVPFPVPNNHADYELDSCPDRIGVRFDRPPAAGRYVTFKVTVILAEPLEAGQGLAVFSPFGFTPPQLRTPTAAGFVTVSGPAGVELKLTHYLVGKVKRERGMIAWPVNSGLKRGARLVFTFGDRSRGGPGSRVSLVAHQGLLVAAYRLRTPDEAAPPLLAKSPRIGVRPDRGALVRGFVTPVLAAGEEGRLQLVAEDRFGNRVADFRGEVRLRGVENLAGLPEKVAFKAADRGRRELSFRPRRPGCFTPVIVSARADHLAGPVEVTERPPEYRLYFGELHAHTELSQDGAGSLDEFYTFARDAAGLDFAAATDHQLPVAGMPGYASHASGLPNTSHARYPDRWRATAEAARRYHRPGRFVTFLGFEFNTSGNAGHRNLYFKGDEAEIIEAPSWPLPERFLQSWAGRRRDIMVVPHHPAICFSAGVYTSYRGLEIGVVDERIQPLVEIYSKHGTSEYFNNPRPLRGQAVGHFVQDMLEAGAHFGLVGGSDGHQANPGSSLEEPGWFRTLQYRSGLAAVWARELTREALWEAFFARRVYATTYPRVILRFQINDLFMGAAGTADYPRRIRIFVASPVLVNYLEVIKNGRVIFMTPEQGQNHPIPPEVEGELEFLDETPSDRAEDYYYLRLTLHGSERVWSSPVWVANK</sequence>
<accession>A0A1V5MK93</accession>
<gene>
    <name evidence="1" type="ORF">BWY73_00374</name>
</gene>
<dbReference type="EMBL" id="MWAK01000029">
    <property type="protein sequence ID" value="OPZ93340.1"/>
    <property type="molecule type" value="Genomic_DNA"/>
</dbReference>
<name>A0A1V5MK93_UNCT6</name>
<protein>
    <recommendedName>
        <fullName evidence="2">DUF3604 domain-containing protein</fullName>
    </recommendedName>
</protein>
<evidence type="ECO:0008006" key="2">
    <source>
        <dbReference type="Google" id="ProtNLM"/>
    </source>
</evidence>
<dbReference type="AlphaFoldDB" id="A0A1V5MK93"/>
<proteinExistence type="predicted"/>
<reference evidence="1" key="1">
    <citation type="submission" date="2017-02" db="EMBL/GenBank/DDBJ databases">
        <title>Delving into the versatile metabolic prowess of the omnipresent phylum Bacteroidetes.</title>
        <authorList>
            <person name="Nobu M.K."/>
            <person name="Mei R."/>
            <person name="Narihiro T."/>
            <person name="Kuroda K."/>
            <person name="Liu W.-T."/>
        </authorList>
    </citation>
    <scope>NUCLEOTIDE SEQUENCE</scope>
    <source>
        <strain evidence="1">ADurb.Bin417</strain>
    </source>
</reference>
<dbReference type="SUPFAM" id="SSF89550">
    <property type="entry name" value="PHP domain-like"/>
    <property type="match status" value="1"/>
</dbReference>
<organism evidence="1">
    <name type="scientific">candidate division TA06 bacterium ADurb.Bin417</name>
    <dbReference type="NCBI Taxonomy" id="1852828"/>
    <lineage>
        <taxon>Bacteria</taxon>
        <taxon>Bacteria division TA06</taxon>
    </lineage>
</organism>
<dbReference type="InterPro" id="IPR022028">
    <property type="entry name" value="DUF3604"/>
</dbReference>
<dbReference type="Pfam" id="PF12228">
    <property type="entry name" value="DUF3604"/>
    <property type="match status" value="2"/>
</dbReference>
<comment type="caution">
    <text evidence="1">The sequence shown here is derived from an EMBL/GenBank/DDBJ whole genome shotgun (WGS) entry which is preliminary data.</text>
</comment>
<dbReference type="Proteomes" id="UP000485484">
    <property type="component" value="Unassembled WGS sequence"/>
</dbReference>
<dbReference type="Gene3D" id="3.20.20.140">
    <property type="entry name" value="Metal-dependent hydrolases"/>
    <property type="match status" value="1"/>
</dbReference>